<dbReference type="OrthoDB" id="2717873at2"/>
<keyword evidence="1" id="KW-0812">Transmembrane</keyword>
<evidence type="ECO:0000313" key="3">
    <source>
        <dbReference type="Proteomes" id="UP000280819"/>
    </source>
</evidence>
<feature type="transmembrane region" description="Helical" evidence="1">
    <location>
        <begin position="94"/>
        <end position="120"/>
    </location>
</feature>
<sequence>MSAGDSSPYPSWLRLCAYGAFAAVIPSALWRVLMIIGLLPGTAELREFELAGDPALRYAYVVGLSVMQLATGYLAVGLVRPWGTTLFGRQVPPILPLVLGTAGGVAVTWIFNISMVAAIAQGSRPDAGLVSGWPLVIMVWCYLPILLWGPLVVASSWGHWHHRRTAPIA</sequence>
<keyword evidence="1" id="KW-0472">Membrane</keyword>
<evidence type="ECO:0000313" key="2">
    <source>
        <dbReference type="EMBL" id="RRD05785.1"/>
    </source>
</evidence>
<dbReference type="RefSeq" id="WP_124843986.1">
    <property type="nucleotide sequence ID" value="NZ_RQZG01000005.1"/>
</dbReference>
<dbReference type="EMBL" id="RQZG01000005">
    <property type="protein sequence ID" value="RRD05785.1"/>
    <property type="molecule type" value="Genomic_DNA"/>
</dbReference>
<dbReference type="Proteomes" id="UP000280819">
    <property type="component" value="Unassembled WGS sequence"/>
</dbReference>
<reference evidence="2 3" key="1">
    <citation type="submission" date="2018-11" db="EMBL/GenBank/DDBJ databases">
        <title>Genomes From Bacteria Associated with the Canine Oral Cavity: a Test Case for Automated Genome-Based Taxonomic Assignment.</title>
        <authorList>
            <person name="Coil D.A."/>
            <person name="Jospin G."/>
            <person name="Darling A.E."/>
            <person name="Wallis C."/>
            <person name="Davis I.J."/>
            <person name="Harris S."/>
            <person name="Eisen J.A."/>
            <person name="Holcombe L.J."/>
            <person name="O'Flynn C."/>
        </authorList>
    </citation>
    <scope>NUCLEOTIDE SEQUENCE [LARGE SCALE GENOMIC DNA]</scope>
    <source>
        <strain evidence="2 3">OH887_COT-365</strain>
    </source>
</reference>
<feature type="transmembrane region" description="Helical" evidence="1">
    <location>
        <begin position="12"/>
        <end position="38"/>
    </location>
</feature>
<gene>
    <name evidence="2" type="ORF">EII34_06140</name>
</gene>
<comment type="caution">
    <text evidence="2">The sequence shown here is derived from an EMBL/GenBank/DDBJ whole genome shotgun (WGS) entry which is preliminary data.</text>
</comment>
<feature type="transmembrane region" description="Helical" evidence="1">
    <location>
        <begin position="132"/>
        <end position="154"/>
    </location>
</feature>
<name>A0A3P1T9D1_9ACTN</name>
<organism evidence="2 3">
    <name type="scientific">Arachnia propionica</name>
    <dbReference type="NCBI Taxonomy" id="1750"/>
    <lineage>
        <taxon>Bacteria</taxon>
        <taxon>Bacillati</taxon>
        <taxon>Actinomycetota</taxon>
        <taxon>Actinomycetes</taxon>
        <taxon>Propionibacteriales</taxon>
        <taxon>Propionibacteriaceae</taxon>
        <taxon>Arachnia</taxon>
    </lineage>
</organism>
<dbReference type="AlphaFoldDB" id="A0A3P1T9D1"/>
<proteinExistence type="predicted"/>
<accession>A0A3P1T9D1</accession>
<evidence type="ECO:0000256" key="1">
    <source>
        <dbReference type="SAM" id="Phobius"/>
    </source>
</evidence>
<keyword evidence="1" id="KW-1133">Transmembrane helix</keyword>
<protein>
    <submittedName>
        <fullName evidence="2">Uncharacterized protein</fullName>
    </submittedName>
</protein>
<feature type="transmembrane region" description="Helical" evidence="1">
    <location>
        <begin position="58"/>
        <end position="82"/>
    </location>
</feature>